<feature type="region of interest" description="Disordered" evidence="1">
    <location>
        <begin position="478"/>
        <end position="518"/>
    </location>
</feature>
<gene>
    <name evidence="3" type="ORF">CHS0354_029632</name>
</gene>
<name>A0AAE0RU40_9BIVA</name>
<dbReference type="Pfam" id="PF15072">
    <property type="entry name" value="HROB"/>
    <property type="match status" value="1"/>
</dbReference>
<accession>A0AAE0RU40</accession>
<feature type="domain" description="Homologous recombination OB-fold protein OB-fold" evidence="2">
    <location>
        <begin position="221"/>
        <end position="302"/>
    </location>
</feature>
<dbReference type="InterPro" id="IPR058570">
    <property type="entry name" value="HROB_OB"/>
</dbReference>
<feature type="compositionally biased region" description="Basic and acidic residues" evidence="1">
    <location>
        <begin position="31"/>
        <end position="42"/>
    </location>
</feature>
<sequence>MFEIPDDDDSFWEEFPLDTVEGIDSSTSKTAHVDDGRNKDPNENSGKQFCKEPVKGMKNEDGKDVPPPASGSLADGDKSQLSRPLQDRTQSFGQIFHSFTKNQSLSNSLKNKDESLPCEETPKEPYRSRRKFPGPAGILPKLAPGQSMDGVAIVGIGSPNPTATSLKEDAVSSQSSEDIFSDHPWQALLKDLGDDGKQLLSKFAISVILDKARRKQLPHGKVTLMFAVIEGVDTLALDACVTLKDKSGKMQGTVHRDVLKEYESEFQAGSVLVLRQVSVLSLTSRNHYLNITPSNIVIIYQNKNMGLTKVWCLKDACSLSEVLLSLDRQACLEEEQEIKEREKWETQTGNNVNFINKYGTPLLTTPIQNRNLSVRTPGSVTHAQNNTPQLFSGVQGMDTPNIPRVSALGRNYNFKNGPNIQRAGMPFSDCRPQIPNVSSPFPSNIAPSVQPPYIGNSQRQNLTPSASTLSVLRNEQSFLSDNKTSNRTAGTTFVQNSSVNKQNQGSSKSSNSASTTSVPRLLDTATTVTSAFKVSSGKDSPFGNPWRFQTRTSPSGAPKKRLSASFNSNSGTDYQDAKLQQCGQQNSDIRKDVNKHNLENTGSNNLVKMNVANTRSCQILGNSNCEDSGLDQRNSAVLSTANITTLDEGQRLNERNVNLSRLNSEEHLSNKLESKWSFKPRSFLSNLSIGVTANCSLTDENLNVQQKTELQTRVKRKAEEDNLWQDDISDDLLSQLSDDFF</sequence>
<feature type="region of interest" description="Disordered" evidence="1">
    <location>
        <begin position="534"/>
        <end position="574"/>
    </location>
</feature>
<comment type="caution">
    <text evidence="3">The sequence shown here is derived from an EMBL/GenBank/DDBJ whole genome shotgun (WGS) entry which is preliminary data.</text>
</comment>
<evidence type="ECO:0000313" key="3">
    <source>
        <dbReference type="EMBL" id="KAK3579340.1"/>
    </source>
</evidence>
<proteinExistence type="predicted"/>
<reference evidence="3" key="1">
    <citation type="journal article" date="2021" name="Genome Biol. Evol.">
        <title>A High-Quality Reference Genome for a Parasitic Bivalve with Doubly Uniparental Inheritance (Bivalvia: Unionida).</title>
        <authorList>
            <person name="Smith C.H."/>
        </authorList>
    </citation>
    <scope>NUCLEOTIDE SEQUENCE</scope>
    <source>
        <strain evidence="3">CHS0354</strain>
    </source>
</reference>
<organism evidence="3 4">
    <name type="scientific">Potamilus streckersoni</name>
    <dbReference type="NCBI Taxonomy" id="2493646"/>
    <lineage>
        <taxon>Eukaryota</taxon>
        <taxon>Metazoa</taxon>
        <taxon>Spiralia</taxon>
        <taxon>Lophotrochozoa</taxon>
        <taxon>Mollusca</taxon>
        <taxon>Bivalvia</taxon>
        <taxon>Autobranchia</taxon>
        <taxon>Heteroconchia</taxon>
        <taxon>Palaeoheterodonta</taxon>
        <taxon>Unionida</taxon>
        <taxon>Unionoidea</taxon>
        <taxon>Unionidae</taxon>
        <taxon>Ambleminae</taxon>
        <taxon>Lampsilini</taxon>
        <taxon>Potamilus</taxon>
    </lineage>
</organism>
<reference evidence="3" key="3">
    <citation type="submission" date="2023-05" db="EMBL/GenBank/DDBJ databases">
        <authorList>
            <person name="Smith C.H."/>
        </authorList>
    </citation>
    <scope>NUCLEOTIDE SEQUENCE</scope>
    <source>
        <strain evidence="3">CHS0354</strain>
        <tissue evidence="3">Mantle</tissue>
    </source>
</reference>
<feature type="compositionally biased region" description="Polar residues" evidence="1">
    <location>
        <begin position="478"/>
        <end position="495"/>
    </location>
</feature>
<dbReference type="PANTHER" id="PTHR14523">
    <property type="entry name" value="UNCHARACTERIZED PROTEIN C17ORF53 HOMOLOG"/>
    <property type="match status" value="1"/>
</dbReference>
<protein>
    <recommendedName>
        <fullName evidence="2">Homologous recombination OB-fold protein OB-fold domain-containing protein</fullName>
    </recommendedName>
</protein>
<evidence type="ECO:0000259" key="2">
    <source>
        <dbReference type="Pfam" id="PF15072"/>
    </source>
</evidence>
<evidence type="ECO:0000256" key="1">
    <source>
        <dbReference type="SAM" id="MobiDB-lite"/>
    </source>
</evidence>
<evidence type="ECO:0000313" key="4">
    <source>
        <dbReference type="Proteomes" id="UP001195483"/>
    </source>
</evidence>
<dbReference type="InterPro" id="IPR028045">
    <property type="entry name" value="HROB"/>
</dbReference>
<dbReference type="AlphaFoldDB" id="A0AAE0RU40"/>
<dbReference type="GO" id="GO:0000725">
    <property type="term" value="P:recombinational repair"/>
    <property type="evidence" value="ECO:0007669"/>
    <property type="project" value="InterPro"/>
</dbReference>
<feature type="region of interest" description="Disordered" evidence="1">
    <location>
        <begin position="1"/>
        <end position="85"/>
    </location>
</feature>
<reference evidence="3" key="2">
    <citation type="journal article" date="2021" name="Genome Biol. Evol.">
        <title>Developing a high-quality reference genome for a parasitic bivalve with doubly uniparental inheritance (Bivalvia: Unionida).</title>
        <authorList>
            <person name="Smith C.H."/>
        </authorList>
    </citation>
    <scope>NUCLEOTIDE SEQUENCE</scope>
    <source>
        <strain evidence="3">CHS0354</strain>
        <tissue evidence="3">Mantle</tissue>
    </source>
</reference>
<feature type="region of interest" description="Disordered" evidence="1">
    <location>
        <begin position="104"/>
        <end position="134"/>
    </location>
</feature>
<feature type="compositionally biased region" description="Low complexity" evidence="1">
    <location>
        <begin position="496"/>
        <end position="518"/>
    </location>
</feature>
<dbReference type="PANTHER" id="PTHR14523:SF1">
    <property type="entry name" value="HOMOLOGOUS RECOMBINATION OB-FOLD PROTEIN"/>
    <property type="match status" value="1"/>
</dbReference>
<feature type="compositionally biased region" description="Basic and acidic residues" evidence="1">
    <location>
        <begin position="110"/>
        <end position="127"/>
    </location>
</feature>
<feature type="compositionally biased region" description="Acidic residues" evidence="1">
    <location>
        <begin position="1"/>
        <end position="16"/>
    </location>
</feature>
<dbReference type="EMBL" id="JAEAOA010001776">
    <property type="protein sequence ID" value="KAK3579340.1"/>
    <property type="molecule type" value="Genomic_DNA"/>
</dbReference>
<feature type="compositionally biased region" description="Basic and acidic residues" evidence="1">
    <location>
        <begin position="49"/>
        <end position="64"/>
    </location>
</feature>
<keyword evidence="4" id="KW-1185">Reference proteome</keyword>
<feature type="compositionally biased region" description="Polar residues" evidence="1">
    <location>
        <begin position="564"/>
        <end position="573"/>
    </location>
</feature>
<dbReference type="Proteomes" id="UP001195483">
    <property type="component" value="Unassembled WGS sequence"/>
</dbReference>